<feature type="transmembrane region" description="Helical" evidence="5">
    <location>
        <begin position="306"/>
        <end position="326"/>
    </location>
</feature>
<dbReference type="InterPro" id="IPR007016">
    <property type="entry name" value="O-antigen_ligase-rel_domated"/>
</dbReference>
<keyword evidence="3 5" id="KW-1133">Transmembrane helix</keyword>
<feature type="transmembrane region" description="Helical" evidence="5">
    <location>
        <begin position="387"/>
        <end position="408"/>
    </location>
</feature>
<keyword evidence="7" id="KW-0436">Ligase</keyword>
<feature type="transmembrane region" description="Helical" evidence="5">
    <location>
        <begin position="71"/>
        <end position="89"/>
    </location>
</feature>
<proteinExistence type="predicted"/>
<feature type="transmembrane region" description="Helical" evidence="5">
    <location>
        <begin position="190"/>
        <end position="211"/>
    </location>
</feature>
<dbReference type="GO" id="GO:0016874">
    <property type="term" value="F:ligase activity"/>
    <property type="evidence" value="ECO:0007669"/>
    <property type="project" value="UniProtKB-KW"/>
</dbReference>
<feature type="transmembrane region" description="Helical" evidence="5">
    <location>
        <begin position="24"/>
        <end position="42"/>
    </location>
</feature>
<feature type="domain" description="O-antigen ligase-related" evidence="6">
    <location>
        <begin position="271"/>
        <end position="399"/>
    </location>
</feature>
<dbReference type="Proteomes" id="UP000757435">
    <property type="component" value="Unassembled WGS sequence"/>
</dbReference>
<evidence type="ECO:0000256" key="1">
    <source>
        <dbReference type="ARBA" id="ARBA00004141"/>
    </source>
</evidence>
<evidence type="ECO:0000256" key="5">
    <source>
        <dbReference type="SAM" id="Phobius"/>
    </source>
</evidence>
<organism evidence="7 8">
    <name type="scientific">Drouetiella hepatica Uher 2000/2452</name>
    <dbReference type="NCBI Taxonomy" id="904376"/>
    <lineage>
        <taxon>Bacteria</taxon>
        <taxon>Bacillati</taxon>
        <taxon>Cyanobacteriota</taxon>
        <taxon>Cyanophyceae</taxon>
        <taxon>Oculatellales</taxon>
        <taxon>Oculatellaceae</taxon>
        <taxon>Drouetiella</taxon>
    </lineage>
</organism>
<dbReference type="GO" id="GO:0016020">
    <property type="term" value="C:membrane"/>
    <property type="evidence" value="ECO:0007669"/>
    <property type="project" value="UniProtKB-SubCell"/>
</dbReference>
<dbReference type="PANTHER" id="PTHR37422:SF13">
    <property type="entry name" value="LIPOPOLYSACCHARIDE BIOSYNTHESIS PROTEIN PA4999-RELATED"/>
    <property type="match status" value="1"/>
</dbReference>
<evidence type="ECO:0000256" key="4">
    <source>
        <dbReference type="ARBA" id="ARBA00023136"/>
    </source>
</evidence>
<evidence type="ECO:0000259" key="6">
    <source>
        <dbReference type="Pfam" id="PF04932"/>
    </source>
</evidence>
<reference evidence="7" key="2">
    <citation type="journal article" date="2022" name="Microbiol. Resour. Announc.">
        <title>Metagenome Sequencing to Explore Phylogenomics of Terrestrial Cyanobacteria.</title>
        <authorList>
            <person name="Ward R.D."/>
            <person name="Stajich J.E."/>
            <person name="Johansen J.R."/>
            <person name="Huntemann M."/>
            <person name="Clum A."/>
            <person name="Foster B."/>
            <person name="Foster B."/>
            <person name="Roux S."/>
            <person name="Palaniappan K."/>
            <person name="Varghese N."/>
            <person name="Mukherjee S."/>
            <person name="Reddy T.B.K."/>
            <person name="Daum C."/>
            <person name="Copeland A."/>
            <person name="Chen I.A."/>
            <person name="Ivanova N.N."/>
            <person name="Kyrpides N.C."/>
            <person name="Shapiro N."/>
            <person name="Eloe-Fadrosh E.A."/>
            <person name="Pietrasiak N."/>
        </authorList>
    </citation>
    <scope>NUCLEOTIDE SEQUENCE</scope>
    <source>
        <strain evidence="7">UHER 2000/2452</strain>
    </source>
</reference>
<sequence>MLQQSRLGSTIAAVSLESPGHNKFAWLIIWAWILVLAIILLAGAGRVLVPVFPVGSVTVGLFLYFRAPALYIGYTWWFCFLGSLIRRIIDYQSGQITPGRWGLTSMLVASISLITLFQQIPKVRRDRGLPFILSAMSVIYGFLIGLAYGRLNLQYMVSFFEWLGPIAFGFHLFSNWRSYPLYRQVTERCFVWGVLFMGAYGIFQFCVAPNWDRFYLDNLTATSFGKPFPFEIRVFSSLSSPQAFATVMMGGLLLLFSSSDALRLPASSIGYLSFLLSMARSGWLGWIAGTITFFPFLKPRFQMRFVLTLVLMVMLVTPLVTMEPFAEGINQRLESLSNPEGDVSLQGRSEGYSDALNLALSEPIGQGLGSAGPETALGGADSGILPLFFSLGWLGVVPYLTGTSLILLQVLRSKDSGQDTFASASRSIVLGTLAQVWFNNVFFDVFALILWGFLGISLAAQRYHQHQTL</sequence>
<accession>A0A951QCI0</accession>
<comment type="subcellular location">
    <subcellularLocation>
        <location evidence="1">Membrane</location>
        <topology evidence="1">Multi-pass membrane protein</topology>
    </subcellularLocation>
</comment>
<feature type="transmembrane region" description="Helical" evidence="5">
    <location>
        <begin position="269"/>
        <end position="294"/>
    </location>
</feature>
<evidence type="ECO:0000256" key="2">
    <source>
        <dbReference type="ARBA" id="ARBA00022692"/>
    </source>
</evidence>
<feature type="transmembrane region" description="Helical" evidence="5">
    <location>
        <begin position="232"/>
        <end position="257"/>
    </location>
</feature>
<keyword evidence="2 5" id="KW-0812">Transmembrane</keyword>
<feature type="transmembrane region" description="Helical" evidence="5">
    <location>
        <begin position="443"/>
        <end position="460"/>
    </location>
</feature>
<dbReference type="PANTHER" id="PTHR37422">
    <property type="entry name" value="TEICHURONIC ACID BIOSYNTHESIS PROTEIN TUAE"/>
    <property type="match status" value="1"/>
</dbReference>
<dbReference type="AlphaFoldDB" id="A0A951QCI0"/>
<comment type="caution">
    <text evidence="7">The sequence shown here is derived from an EMBL/GenBank/DDBJ whole genome shotgun (WGS) entry which is preliminary data.</text>
</comment>
<evidence type="ECO:0000313" key="8">
    <source>
        <dbReference type="Proteomes" id="UP000757435"/>
    </source>
</evidence>
<evidence type="ECO:0000313" key="7">
    <source>
        <dbReference type="EMBL" id="MBW4658848.1"/>
    </source>
</evidence>
<dbReference type="EMBL" id="JAHHHD010000007">
    <property type="protein sequence ID" value="MBW4658848.1"/>
    <property type="molecule type" value="Genomic_DNA"/>
</dbReference>
<dbReference type="InterPro" id="IPR051533">
    <property type="entry name" value="WaaL-like"/>
</dbReference>
<evidence type="ECO:0000256" key="3">
    <source>
        <dbReference type="ARBA" id="ARBA00022989"/>
    </source>
</evidence>
<protein>
    <submittedName>
        <fullName evidence="7">O-antigen ligase family protein</fullName>
    </submittedName>
</protein>
<keyword evidence="4 5" id="KW-0472">Membrane</keyword>
<feature type="transmembrane region" description="Helical" evidence="5">
    <location>
        <begin position="155"/>
        <end position="174"/>
    </location>
</feature>
<gene>
    <name evidence="7" type="ORF">KME15_09240</name>
</gene>
<reference evidence="7" key="1">
    <citation type="submission" date="2021-05" db="EMBL/GenBank/DDBJ databases">
        <authorList>
            <person name="Pietrasiak N."/>
            <person name="Ward R."/>
            <person name="Stajich J.E."/>
            <person name="Kurbessoian T."/>
        </authorList>
    </citation>
    <scope>NUCLEOTIDE SEQUENCE</scope>
    <source>
        <strain evidence="7">UHER 2000/2452</strain>
    </source>
</reference>
<name>A0A951QCI0_9CYAN</name>
<dbReference type="Pfam" id="PF04932">
    <property type="entry name" value="Wzy_C"/>
    <property type="match status" value="1"/>
</dbReference>
<feature type="transmembrane region" description="Helical" evidence="5">
    <location>
        <begin position="129"/>
        <end position="148"/>
    </location>
</feature>